<dbReference type="InterPro" id="IPR050491">
    <property type="entry name" value="AmpC-like"/>
</dbReference>
<dbReference type="InterPro" id="IPR001466">
    <property type="entry name" value="Beta-lactam-related"/>
</dbReference>
<feature type="region of interest" description="Disordered" evidence="1">
    <location>
        <begin position="1"/>
        <end position="26"/>
    </location>
</feature>
<keyword evidence="4" id="KW-1185">Reference proteome</keyword>
<protein>
    <recommendedName>
        <fullName evidence="2">Beta-lactamase-related domain-containing protein</fullName>
    </recommendedName>
</protein>
<accession>A0A919L6D0</accession>
<dbReference type="PANTHER" id="PTHR46825:SF7">
    <property type="entry name" value="D-ALANYL-D-ALANINE CARBOXYPEPTIDASE"/>
    <property type="match status" value="1"/>
</dbReference>
<dbReference type="Pfam" id="PF00144">
    <property type="entry name" value="Beta-lactamase"/>
    <property type="match status" value="1"/>
</dbReference>
<evidence type="ECO:0000259" key="2">
    <source>
        <dbReference type="Pfam" id="PF00144"/>
    </source>
</evidence>
<dbReference type="SUPFAM" id="SSF56601">
    <property type="entry name" value="beta-lactamase/transpeptidase-like"/>
    <property type="match status" value="1"/>
</dbReference>
<dbReference type="EMBL" id="BNCD01000023">
    <property type="protein sequence ID" value="GHH86560.1"/>
    <property type="molecule type" value="Genomic_DNA"/>
</dbReference>
<dbReference type="Proteomes" id="UP000603708">
    <property type="component" value="Unassembled WGS sequence"/>
</dbReference>
<reference evidence="3" key="1">
    <citation type="journal article" date="2014" name="Int. J. Syst. Evol. Microbiol.">
        <title>Complete genome sequence of Corynebacterium casei LMG S-19264T (=DSM 44701T), isolated from a smear-ripened cheese.</title>
        <authorList>
            <consortium name="US DOE Joint Genome Institute (JGI-PGF)"/>
            <person name="Walter F."/>
            <person name="Albersmeier A."/>
            <person name="Kalinowski J."/>
            <person name="Ruckert C."/>
        </authorList>
    </citation>
    <scope>NUCLEOTIDE SEQUENCE</scope>
    <source>
        <strain evidence="3">JCM 5069</strain>
    </source>
</reference>
<organism evidence="3 4">
    <name type="scientific">Streptomyces sulfonofaciens</name>
    <dbReference type="NCBI Taxonomy" id="68272"/>
    <lineage>
        <taxon>Bacteria</taxon>
        <taxon>Bacillati</taxon>
        <taxon>Actinomycetota</taxon>
        <taxon>Actinomycetes</taxon>
        <taxon>Kitasatosporales</taxon>
        <taxon>Streptomycetaceae</taxon>
        <taxon>Streptomyces</taxon>
    </lineage>
</organism>
<sequence>MARLSRMGAPGADSVTRRQGTAAPPPCRFRAGSTTKVVTAAVVLQLAAEGRIDLGAPVQRYLPGLLTGAFAPIAVRQLLNHTSGIQAGDGLGDTFDEFYAHRFESLPPERVVASAVAKGPAFAAGTRQQYLNINHTILGLLVEKVTGRSFAAEAERRVLAPLGIRNTCFPGADPRIRGPHNQGYQAVTRPDGTTAFVDVTDWNQTDRFAAGDMISTTADLERLIVGLFRGRVVPEPQLSEMLFRTSPAPR</sequence>
<comment type="caution">
    <text evidence="3">The sequence shown here is derived from an EMBL/GenBank/DDBJ whole genome shotgun (WGS) entry which is preliminary data.</text>
</comment>
<gene>
    <name evidence="3" type="ORF">GCM10018793_58860</name>
</gene>
<evidence type="ECO:0000313" key="4">
    <source>
        <dbReference type="Proteomes" id="UP000603708"/>
    </source>
</evidence>
<evidence type="ECO:0000256" key="1">
    <source>
        <dbReference type="SAM" id="MobiDB-lite"/>
    </source>
</evidence>
<dbReference type="PANTHER" id="PTHR46825">
    <property type="entry name" value="D-ALANYL-D-ALANINE-CARBOXYPEPTIDASE/ENDOPEPTIDASE AMPH"/>
    <property type="match status" value="1"/>
</dbReference>
<evidence type="ECO:0000313" key="3">
    <source>
        <dbReference type="EMBL" id="GHH86560.1"/>
    </source>
</evidence>
<name>A0A919L6D0_9ACTN</name>
<reference evidence="3" key="2">
    <citation type="submission" date="2020-09" db="EMBL/GenBank/DDBJ databases">
        <authorList>
            <person name="Sun Q."/>
            <person name="Ohkuma M."/>
        </authorList>
    </citation>
    <scope>NUCLEOTIDE SEQUENCE</scope>
    <source>
        <strain evidence="3">JCM 5069</strain>
    </source>
</reference>
<proteinExistence type="predicted"/>
<dbReference type="InterPro" id="IPR012338">
    <property type="entry name" value="Beta-lactam/transpept-like"/>
</dbReference>
<feature type="domain" description="Beta-lactamase-related" evidence="2">
    <location>
        <begin position="20"/>
        <end position="246"/>
    </location>
</feature>
<dbReference type="Gene3D" id="3.40.710.10">
    <property type="entry name" value="DD-peptidase/beta-lactamase superfamily"/>
    <property type="match status" value="1"/>
</dbReference>
<dbReference type="AlphaFoldDB" id="A0A919L6D0"/>